<dbReference type="InterPro" id="IPR013433">
    <property type="entry name" value="PHA_gran_rgn"/>
</dbReference>
<evidence type="ECO:0000313" key="2">
    <source>
        <dbReference type="Proteomes" id="UP001595378"/>
    </source>
</evidence>
<sequence>MEVAIPHTLGREEVRRRLSGSGSQIADAIPGGMAQVTSEWLDEDTLGLTITAMGQPLNGRIEIADDQVVFVMDLPLALSFIKPIVEGTIQQAGQKLLAPPPAG</sequence>
<name>A0ABV7EBQ5_9SPHN</name>
<dbReference type="Pfam" id="PF09650">
    <property type="entry name" value="PHA_gran_rgn"/>
    <property type="match status" value="1"/>
</dbReference>
<organism evidence="1 2">
    <name type="scientific">Alteraurantiacibacter lauratis</name>
    <dbReference type="NCBI Taxonomy" id="2054627"/>
    <lineage>
        <taxon>Bacteria</taxon>
        <taxon>Pseudomonadati</taxon>
        <taxon>Pseudomonadota</taxon>
        <taxon>Alphaproteobacteria</taxon>
        <taxon>Sphingomonadales</taxon>
        <taxon>Erythrobacteraceae</taxon>
        <taxon>Alteraurantiacibacter</taxon>
    </lineage>
</organism>
<proteinExistence type="predicted"/>
<accession>A0ABV7EBQ5</accession>
<evidence type="ECO:0000313" key="1">
    <source>
        <dbReference type="EMBL" id="MFC3100054.1"/>
    </source>
</evidence>
<gene>
    <name evidence="1" type="ORF">ACFODK_04030</name>
</gene>
<dbReference type="RefSeq" id="WP_336917856.1">
    <property type="nucleotide sequence ID" value="NZ_JBANRN010000003.1"/>
</dbReference>
<dbReference type="EMBL" id="JBHRSU010000004">
    <property type="protein sequence ID" value="MFC3100054.1"/>
    <property type="molecule type" value="Genomic_DNA"/>
</dbReference>
<reference evidence="2" key="1">
    <citation type="journal article" date="2019" name="Int. J. Syst. Evol. Microbiol.">
        <title>The Global Catalogue of Microorganisms (GCM) 10K type strain sequencing project: providing services to taxonomists for standard genome sequencing and annotation.</title>
        <authorList>
            <consortium name="The Broad Institute Genomics Platform"/>
            <consortium name="The Broad Institute Genome Sequencing Center for Infectious Disease"/>
            <person name="Wu L."/>
            <person name="Ma J."/>
        </authorList>
    </citation>
    <scope>NUCLEOTIDE SEQUENCE [LARGE SCALE GENOMIC DNA]</scope>
    <source>
        <strain evidence="2">KCTC 52606</strain>
    </source>
</reference>
<dbReference type="Proteomes" id="UP001595378">
    <property type="component" value="Unassembled WGS sequence"/>
</dbReference>
<keyword evidence="2" id="KW-1185">Reference proteome</keyword>
<protein>
    <submittedName>
        <fullName evidence="1">Polyhydroxyalkanoic acid system family protein</fullName>
    </submittedName>
</protein>
<comment type="caution">
    <text evidence="1">The sequence shown here is derived from an EMBL/GenBank/DDBJ whole genome shotgun (WGS) entry which is preliminary data.</text>
</comment>